<dbReference type="InterPro" id="IPR000697">
    <property type="entry name" value="WH1/EVH1_dom"/>
</dbReference>
<dbReference type="EMBL" id="JARQZJ010000069">
    <property type="protein sequence ID" value="KAK9881431.1"/>
    <property type="molecule type" value="Genomic_DNA"/>
</dbReference>
<dbReference type="InterPro" id="IPR011993">
    <property type="entry name" value="PH-like_dom_sf"/>
</dbReference>
<dbReference type="Pfam" id="PF05210">
    <property type="entry name" value="Sprouty"/>
    <property type="match status" value="1"/>
</dbReference>
<comment type="subcellular location">
    <subcellularLocation>
        <location evidence="1">Cell membrane</location>
        <topology evidence="1">Peripheral membrane protein</topology>
    </subcellularLocation>
</comment>
<name>A0AAW1UNN2_9CUCU</name>
<dbReference type="PROSITE" id="PS51227">
    <property type="entry name" value="SPR"/>
    <property type="match status" value="1"/>
</dbReference>
<dbReference type="CDD" id="cd10574">
    <property type="entry name" value="EVH1_SPRED-like"/>
    <property type="match status" value="1"/>
</dbReference>
<dbReference type="Gene3D" id="2.30.29.30">
    <property type="entry name" value="Pleckstrin-homology domain (PH domain)/Phosphotyrosine-binding domain (PTB)"/>
    <property type="match status" value="1"/>
</dbReference>
<feature type="domain" description="WH1" evidence="5">
    <location>
        <begin position="12"/>
        <end position="143"/>
    </location>
</feature>
<evidence type="ECO:0000256" key="3">
    <source>
        <dbReference type="ARBA" id="ARBA00023136"/>
    </source>
</evidence>
<dbReference type="GO" id="GO:0005886">
    <property type="term" value="C:plasma membrane"/>
    <property type="evidence" value="ECO:0007669"/>
    <property type="project" value="UniProtKB-SubCell"/>
</dbReference>
<protein>
    <recommendedName>
        <fullName evidence="5">WH1 domain-containing protein</fullName>
    </recommendedName>
</protein>
<evidence type="ECO:0000313" key="7">
    <source>
        <dbReference type="Proteomes" id="UP001431783"/>
    </source>
</evidence>
<evidence type="ECO:0000256" key="4">
    <source>
        <dbReference type="SAM" id="MobiDB-lite"/>
    </source>
</evidence>
<reference evidence="6 7" key="1">
    <citation type="submission" date="2023-03" db="EMBL/GenBank/DDBJ databases">
        <title>Genome insight into feeding habits of ladybird beetles.</title>
        <authorList>
            <person name="Li H.-S."/>
            <person name="Huang Y.-H."/>
            <person name="Pang H."/>
        </authorList>
    </citation>
    <scope>NUCLEOTIDE SEQUENCE [LARGE SCALE GENOMIC DNA]</scope>
    <source>
        <strain evidence="6">SYSU_2023b</strain>
        <tissue evidence="6">Whole body</tissue>
    </source>
</reference>
<dbReference type="InterPro" id="IPR007875">
    <property type="entry name" value="Sprouty"/>
</dbReference>
<gene>
    <name evidence="6" type="ORF">WA026_016317</name>
</gene>
<dbReference type="AlphaFoldDB" id="A0AAW1UNN2"/>
<dbReference type="PANTHER" id="PTHR11202:SF3">
    <property type="entry name" value="SPROUTY-RELATED PROTEIN WITH EVH-1 DOMAIN, ISOFORM C"/>
    <property type="match status" value="1"/>
</dbReference>
<sequence length="394" mass="44166">MANALCQNNKIYSDKFGNYLVRVRAQVMSRDDSSGGWLPLGGGGLSNVSVFKKPKLPSPSSSGPQQNTPTSSRQEHDYIIYGKRISDERTILNCPIHGDFEYHKVMPTFHHWNTGAQKFGLAFQTAADARAFDRGVCTAFKGLLKVYPDNSNPVPPSSSPDLQRNMEFEDFMLMDLPLNPKDLMNRVSSSSSSRNETDYNVEDSPPSLQSRQPIFEPMKGGKGDNYPYVQLAMHDYNYPILVDRPRDSFYADSKMSCNISQANVSPPILPPKKPTASTARRMVCKYCNELYYEEGNVRGQCEYGPDGWRSTIDALTCMGCVRCFCYHCAADSEGEFAPQPCDCVTGDNKKECTRRWLGLTLLSLCMPCMWCYPLLKMCHWCGTRLGVCGAKHCN</sequence>
<feature type="compositionally biased region" description="Low complexity" evidence="4">
    <location>
        <begin position="58"/>
        <end position="72"/>
    </location>
</feature>
<dbReference type="InterPro" id="IPR041937">
    <property type="entry name" value="SPRE_EVH1"/>
</dbReference>
<dbReference type="SMART" id="SM00461">
    <property type="entry name" value="WH1"/>
    <property type="match status" value="1"/>
</dbReference>
<keyword evidence="2" id="KW-1003">Cell membrane</keyword>
<dbReference type="PROSITE" id="PS50229">
    <property type="entry name" value="WH1"/>
    <property type="match status" value="1"/>
</dbReference>
<dbReference type="GO" id="GO:0043409">
    <property type="term" value="P:negative regulation of MAPK cascade"/>
    <property type="evidence" value="ECO:0007669"/>
    <property type="project" value="TreeGrafter"/>
</dbReference>
<organism evidence="6 7">
    <name type="scientific">Henosepilachna vigintioctopunctata</name>
    <dbReference type="NCBI Taxonomy" id="420089"/>
    <lineage>
        <taxon>Eukaryota</taxon>
        <taxon>Metazoa</taxon>
        <taxon>Ecdysozoa</taxon>
        <taxon>Arthropoda</taxon>
        <taxon>Hexapoda</taxon>
        <taxon>Insecta</taxon>
        <taxon>Pterygota</taxon>
        <taxon>Neoptera</taxon>
        <taxon>Endopterygota</taxon>
        <taxon>Coleoptera</taxon>
        <taxon>Polyphaga</taxon>
        <taxon>Cucujiformia</taxon>
        <taxon>Coccinelloidea</taxon>
        <taxon>Coccinellidae</taxon>
        <taxon>Epilachninae</taxon>
        <taxon>Epilachnini</taxon>
        <taxon>Henosepilachna</taxon>
    </lineage>
</organism>
<evidence type="ECO:0000256" key="1">
    <source>
        <dbReference type="ARBA" id="ARBA00004202"/>
    </source>
</evidence>
<keyword evidence="3" id="KW-0472">Membrane</keyword>
<dbReference type="SUPFAM" id="SSF50729">
    <property type="entry name" value="PH domain-like"/>
    <property type="match status" value="1"/>
</dbReference>
<dbReference type="Pfam" id="PF00568">
    <property type="entry name" value="WH1"/>
    <property type="match status" value="1"/>
</dbReference>
<comment type="caution">
    <text evidence="6">The sequence shown here is derived from an EMBL/GenBank/DDBJ whole genome shotgun (WGS) entry which is preliminary data.</text>
</comment>
<dbReference type="FunFam" id="2.30.29.30:FF:000052">
    <property type="entry name" value="Sprouty-related, EVH1 domain containing 2"/>
    <property type="match status" value="1"/>
</dbReference>
<feature type="region of interest" description="Disordered" evidence="4">
    <location>
        <begin position="53"/>
        <end position="74"/>
    </location>
</feature>
<dbReference type="GO" id="GO:0019901">
    <property type="term" value="F:protein kinase binding"/>
    <property type="evidence" value="ECO:0007669"/>
    <property type="project" value="TreeGrafter"/>
</dbReference>
<dbReference type="Proteomes" id="UP001431783">
    <property type="component" value="Unassembled WGS sequence"/>
</dbReference>
<evidence type="ECO:0000313" key="6">
    <source>
        <dbReference type="EMBL" id="KAK9881431.1"/>
    </source>
</evidence>
<evidence type="ECO:0000256" key="2">
    <source>
        <dbReference type="ARBA" id="ARBA00022475"/>
    </source>
</evidence>
<accession>A0AAW1UNN2</accession>
<keyword evidence="7" id="KW-1185">Reference proteome</keyword>
<evidence type="ECO:0000259" key="5">
    <source>
        <dbReference type="PROSITE" id="PS50229"/>
    </source>
</evidence>
<proteinExistence type="predicted"/>
<feature type="region of interest" description="Disordered" evidence="4">
    <location>
        <begin position="184"/>
        <end position="219"/>
    </location>
</feature>
<dbReference type="PANTHER" id="PTHR11202">
    <property type="entry name" value="SPROUTY-RELATED, EVH1 DOMAIN-CONTAINING PROTEIN FAMILY MEMBER"/>
    <property type="match status" value="1"/>
</dbReference>